<gene>
    <name evidence="7" type="ORF">Nepgr_026251</name>
</gene>
<evidence type="ECO:0000256" key="6">
    <source>
        <dbReference type="RuleBase" id="RU368066"/>
    </source>
</evidence>
<organism evidence="7 8">
    <name type="scientific">Nepenthes gracilis</name>
    <name type="common">Slender pitcher plant</name>
    <dbReference type="NCBI Taxonomy" id="150966"/>
    <lineage>
        <taxon>Eukaryota</taxon>
        <taxon>Viridiplantae</taxon>
        <taxon>Streptophyta</taxon>
        <taxon>Embryophyta</taxon>
        <taxon>Tracheophyta</taxon>
        <taxon>Spermatophyta</taxon>
        <taxon>Magnoliopsida</taxon>
        <taxon>eudicotyledons</taxon>
        <taxon>Gunneridae</taxon>
        <taxon>Pentapetalae</taxon>
        <taxon>Caryophyllales</taxon>
        <taxon>Nepenthaceae</taxon>
        <taxon>Nepenthes</taxon>
    </lineage>
</organism>
<comment type="function">
    <text evidence="6">Choline transporter.</text>
</comment>
<dbReference type="InterPro" id="IPR007603">
    <property type="entry name" value="Choline_transptr-like"/>
</dbReference>
<proteinExistence type="inferred from homology"/>
<comment type="caution">
    <text evidence="7">The sequence shown here is derived from an EMBL/GenBank/DDBJ whole genome shotgun (WGS) entry which is preliminary data.</text>
</comment>
<evidence type="ECO:0000256" key="1">
    <source>
        <dbReference type="ARBA" id="ARBA00004141"/>
    </source>
</evidence>
<keyword evidence="5" id="KW-0472">Membrane</keyword>
<dbReference type="EMBL" id="BSYO01000028">
    <property type="protein sequence ID" value="GMH24408.1"/>
    <property type="molecule type" value="Genomic_DNA"/>
</dbReference>
<dbReference type="Proteomes" id="UP001279734">
    <property type="component" value="Unassembled WGS sequence"/>
</dbReference>
<evidence type="ECO:0000256" key="2">
    <source>
        <dbReference type="ARBA" id="ARBA00007168"/>
    </source>
</evidence>
<name>A0AAD3T6H9_NEPGR</name>
<evidence type="ECO:0000256" key="3">
    <source>
        <dbReference type="ARBA" id="ARBA00022692"/>
    </source>
</evidence>
<dbReference type="AlphaFoldDB" id="A0AAD3T6H9"/>
<sequence>MRELSEGRDRDLREFNRYMNLACSRFFSPRASYQPPNCGDGTEKPSSFDLGYNFCLFRTCVDYSERPVAETTLKPTDICLSNYPMPSEDLLNWVCDCPEGDVHLSTDEWIDKNYDYFKFLTPDIRNTSLQIQGSIASYYLASVKTLSEITFLLVFASTKQLVRYSMGSVALGSLVLSFVGSTRFIFESICRTPEVSYTIPGG</sequence>
<comment type="similarity">
    <text evidence="2 6">Belongs to the CTL (choline transporter-like) family.</text>
</comment>
<accession>A0AAD3T6H9</accession>
<dbReference type="Pfam" id="PF04515">
    <property type="entry name" value="Choline_transpo"/>
    <property type="match status" value="1"/>
</dbReference>
<keyword evidence="3" id="KW-0812">Transmembrane</keyword>
<keyword evidence="8" id="KW-1185">Reference proteome</keyword>
<evidence type="ECO:0000313" key="8">
    <source>
        <dbReference type="Proteomes" id="UP001279734"/>
    </source>
</evidence>
<keyword evidence="4" id="KW-1133">Transmembrane helix</keyword>
<reference evidence="7" key="1">
    <citation type="submission" date="2023-05" db="EMBL/GenBank/DDBJ databases">
        <title>Nepenthes gracilis genome sequencing.</title>
        <authorList>
            <person name="Fukushima K."/>
        </authorList>
    </citation>
    <scope>NUCLEOTIDE SEQUENCE</scope>
    <source>
        <strain evidence="7">SING2019-196</strain>
    </source>
</reference>
<comment type="subcellular location">
    <subcellularLocation>
        <location evidence="6">Cell membrane</location>
        <topology evidence="6">Multi-pass membrane protein</topology>
    </subcellularLocation>
    <subcellularLocation>
        <location evidence="1">Membrane</location>
        <topology evidence="1">Multi-pass membrane protein</topology>
    </subcellularLocation>
</comment>
<dbReference type="GO" id="GO:0022857">
    <property type="term" value="F:transmembrane transporter activity"/>
    <property type="evidence" value="ECO:0007669"/>
    <property type="project" value="UniProtKB-UniRule"/>
</dbReference>
<protein>
    <recommendedName>
        <fullName evidence="6">Choline transporter-like protein</fullName>
    </recommendedName>
</protein>
<evidence type="ECO:0000256" key="4">
    <source>
        <dbReference type="ARBA" id="ARBA00022989"/>
    </source>
</evidence>
<dbReference type="GO" id="GO:0005886">
    <property type="term" value="C:plasma membrane"/>
    <property type="evidence" value="ECO:0007669"/>
    <property type="project" value="UniProtKB-SubCell"/>
</dbReference>
<evidence type="ECO:0000256" key="5">
    <source>
        <dbReference type="ARBA" id="ARBA00023136"/>
    </source>
</evidence>
<evidence type="ECO:0000313" key="7">
    <source>
        <dbReference type="EMBL" id="GMH24408.1"/>
    </source>
</evidence>